<organism evidence="1">
    <name type="scientific">marine metagenome</name>
    <dbReference type="NCBI Taxonomy" id="408172"/>
    <lineage>
        <taxon>unclassified sequences</taxon>
        <taxon>metagenomes</taxon>
        <taxon>ecological metagenomes</taxon>
    </lineage>
</organism>
<feature type="non-terminal residue" evidence="1">
    <location>
        <position position="1"/>
    </location>
</feature>
<dbReference type="EMBL" id="UINC01221790">
    <property type="protein sequence ID" value="SVE50265.1"/>
    <property type="molecule type" value="Genomic_DNA"/>
</dbReference>
<gene>
    <name evidence="1" type="ORF">METZ01_LOCUS503119</name>
</gene>
<reference evidence="1" key="1">
    <citation type="submission" date="2018-05" db="EMBL/GenBank/DDBJ databases">
        <authorList>
            <person name="Lanie J.A."/>
            <person name="Ng W.-L."/>
            <person name="Kazmierczak K.M."/>
            <person name="Andrzejewski T.M."/>
            <person name="Davidsen T.M."/>
            <person name="Wayne K.J."/>
            <person name="Tettelin H."/>
            <person name="Glass J.I."/>
            <person name="Rusch D."/>
            <person name="Podicherti R."/>
            <person name="Tsui H.-C.T."/>
            <person name="Winkler M.E."/>
        </authorList>
    </citation>
    <scope>NUCLEOTIDE SEQUENCE</scope>
</reference>
<dbReference type="AlphaFoldDB" id="A0A383E1I6"/>
<accession>A0A383E1I6</accession>
<feature type="non-terminal residue" evidence="1">
    <location>
        <position position="24"/>
    </location>
</feature>
<sequence length="24" mass="2390">VTIVGGSATGLFTAERLARAGRSV</sequence>
<name>A0A383E1I6_9ZZZZ</name>
<proteinExistence type="predicted"/>
<protein>
    <submittedName>
        <fullName evidence="1">Uncharacterized protein</fullName>
    </submittedName>
</protein>
<evidence type="ECO:0000313" key="1">
    <source>
        <dbReference type="EMBL" id="SVE50265.1"/>
    </source>
</evidence>